<feature type="transmembrane region" description="Helical" evidence="1">
    <location>
        <begin position="12"/>
        <end position="29"/>
    </location>
</feature>
<feature type="transmembrane region" description="Helical" evidence="1">
    <location>
        <begin position="35"/>
        <end position="60"/>
    </location>
</feature>
<feature type="transmembrane region" description="Helical" evidence="1">
    <location>
        <begin position="72"/>
        <end position="90"/>
    </location>
</feature>
<keyword evidence="1" id="KW-0472">Membrane</keyword>
<keyword evidence="3" id="KW-0012">Acyltransferase</keyword>
<evidence type="ECO:0000256" key="1">
    <source>
        <dbReference type="SAM" id="Phobius"/>
    </source>
</evidence>
<name>A0A4Z0RDC1_9FIRM</name>
<gene>
    <name evidence="3" type="ORF">E4K67_00635</name>
</gene>
<feature type="transmembrane region" description="Helical" evidence="1">
    <location>
        <begin position="170"/>
        <end position="189"/>
    </location>
</feature>
<feature type="domain" description="Acyltransferase 3" evidence="2">
    <location>
        <begin position="9"/>
        <end position="302"/>
    </location>
</feature>
<reference evidence="3 4" key="1">
    <citation type="submission" date="2019-03" db="EMBL/GenBank/DDBJ databases">
        <title>Draft Genome Sequence of Desulfosporosinus fructosivorans Strain 63.6F, Isolated from Marine Sediment in the Baltic Sea.</title>
        <authorList>
            <person name="Hausmann B."/>
            <person name="Vandieken V."/>
            <person name="Pjevac P."/>
            <person name="Schreck K."/>
            <person name="Herbold C.W."/>
            <person name="Loy A."/>
        </authorList>
    </citation>
    <scope>NUCLEOTIDE SEQUENCE [LARGE SCALE GENOMIC DNA]</scope>
    <source>
        <strain evidence="3 4">63.6F</strain>
    </source>
</reference>
<keyword evidence="4" id="KW-1185">Reference proteome</keyword>
<keyword evidence="1" id="KW-1133">Transmembrane helix</keyword>
<sequence length="334" mass="38003">MINKQSTEQLKGIAIILVVLGHLFVTKFIDSSNHTFNYFGAEGVGIFLILSGYGLTTSFLKNGMDKSFLVRRIRAVMLPYALVTTLWLMLDYFKGKMYSLKTIVLSLVGFDLQLTMDATMWYITFILMWYLIYYLIFSLKLPNILSVGLLFGAAYLFRYHSQMNFTEQVYWQWGLHSFMFPLGALFALFRQPGFSEKIVNVGLGLFGLLGFWVYNINVINNDLGLGPYMVSNFSFSVAILSLMIIIERCGLYSRLLRFIGSISFEIYLFEAVFMYRLGIPYILPNKFLSLGLYLIILIGSSLLLKKLIALLLKGFTLSLHTNRKSGPGQNLSGS</sequence>
<proteinExistence type="predicted"/>
<protein>
    <submittedName>
        <fullName evidence="3">Acyltransferase</fullName>
    </submittedName>
</protein>
<feature type="transmembrane region" description="Helical" evidence="1">
    <location>
        <begin position="258"/>
        <end position="275"/>
    </location>
</feature>
<keyword evidence="1" id="KW-0812">Transmembrane</keyword>
<feature type="transmembrane region" description="Helical" evidence="1">
    <location>
        <begin position="201"/>
        <end position="219"/>
    </location>
</feature>
<dbReference type="InterPro" id="IPR002656">
    <property type="entry name" value="Acyl_transf_3_dom"/>
</dbReference>
<dbReference type="AlphaFoldDB" id="A0A4Z0RDC1"/>
<evidence type="ECO:0000313" key="4">
    <source>
        <dbReference type="Proteomes" id="UP000298460"/>
    </source>
</evidence>
<dbReference type="RefSeq" id="WP_135544496.1">
    <property type="nucleotide sequence ID" value="NZ_SPQQ01000001.1"/>
</dbReference>
<accession>A0A4Z0RDC1</accession>
<feature type="transmembrane region" description="Helical" evidence="1">
    <location>
        <begin position="287"/>
        <end position="304"/>
    </location>
</feature>
<dbReference type="Pfam" id="PF01757">
    <property type="entry name" value="Acyl_transf_3"/>
    <property type="match status" value="1"/>
</dbReference>
<feature type="transmembrane region" description="Helical" evidence="1">
    <location>
        <begin position="141"/>
        <end position="158"/>
    </location>
</feature>
<feature type="transmembrane region" description="Helical" evidence="1">
    <location>
        <begin position="225"/>
        <end position="246"/>
    </location>
</feature>
<evidence type="ECO:0000313" key="3">
    <source>
        <dbReference type="EMBL" id="TGE39556.1"/>
    </source>
</evidence>
<comment type="caution">
    <text evidence="3">The sequence shown here is derived from an EMBL/GenBank/DDBJ whole genome shotgun (WGS) entry which is preliminary data.</text>
</comment>
<dbReference type="OrthoDB" id="1938901at2"/>
<keyword evidence="3" id="KW-0808">Transferase</keyword>
<organism evidence="3 4">
    <name type="scientific">Desulfosporosinus fructosivorans</name>
    <dbReference type="NCBI Taxonomy" id="2018669"/>
    <lineage>
        <taxon>Bacteria</taxon>
        <taxon>Bacillati</taxon>
        <taxon>Bacillota</taxon>
        <taxon>Clostridia</taxon>
        <taxon>Eubacteriales</taxon>
        <taxon>Desulfitobacteriaceae</taxon>
        <taxon>Desulfosporosinus</taxon>
    </lineage>
</organism>
<evidence type="ECO:0000259" key="2">
    <source>
        <dbReference type="Pfam" id="PF01757"/>
    </source>
</evidence>
<dbReference type="Proteomes" id="UP000298460">
    <property type="component" value="Unassembled WGS sequence"/>
</dbReference>
<dbReference type="GO" id="GO:0016747">
    <property type="term" value="F:acyltransferase activity, transferring groups other than amino-acyl groups"/>
    <property type="evidence" value="ECO:0007669"/>
    <property type="project" value="InterPro"/>
</dbReference>
<feature type="transmembrane region" description="Helical" evidence="1">
    <location>
        <begin position="119"/>
        <end position="136"/>
    </location>
</feature>
<dbReference type="EMBL" id="SPQQ01000001">
    <property type="protein sequence ID" value="TGE39556.1"/>
    <property type="molecule type" value="Genomic_DNA"/>
</dbReference>